<proteinExistence type="predicted"/>
<name>A0AAN6T092_9PEZI</name>
<dbReference type="EMBL" id="MU863648">
    <property type="protein sequence ID" value="KAK4099506.1"/>
    <property type="molecule type" value="Genomic_DNA"/>
</dbReference>
<evidence type="ECO:0000256" key="1">
    <source>
        <dbReference type="SAM" id="MobiDB-lite"/>
    </source>
</evidence>
<dbReference type="Proteomes" id="UP001305647">
    <property type="component" value="Unassembled WGS sequence"/>
</dbReference>
<keyword evidence="3" id="KW-1185">Reference proteome</keyword>
<accession>A0AAN6T092</accession>
<sequence length="453" mass="49222">MAANNQSGPAYLADFGGGPTPATTTACQLPRLPQVPDDQLYDISKDGIDKYLNPQALNSHSEFLTATYLRVAHPALDSDSQGRLESWIHCHNGLRTARDNEWLAEEEVYHLTNRLLTWIQDQQDARLGPHPSGQWWVVPESYILHIYDATKRLAGQTRQGAAAAPALLINALPIAPVLGDATLVGPIAAQQHNARFAAAKFTIHFVFCNGDHWSLIIYQRSTGDSWYFDSLQDSCSDERSQLARETLEDWLQRSGSPAPAASSYYFPKVRKQLDGWSCSLHSIANIMAFVRFEVLGWTKMEPWKRCGPGGMLDELLVCLHRLMGLKYESQQKKPQATASKNPPNTALPAPAPAPQAPPAPARPAPAPAPLAPAPAPAPAPPPPAPPAPATKAQPSQADPGLRRSPRRPPAVVLSSKQSGSRPKQTMPLASTACGRGTRRLPVQLSNRPPPSPQ</sequence>
<reference evidence="2" key="1">
    <citation type="journal article" date="2023" name="Mol. Phylogenet. Evol.">
        <title>Genome-scale phylogeny and comparative genomics of the fungal order Sordariales.</title>
        <authorList>
            <person name="Hensen N."/>
            <person name="Bonometti L."/>
            <person name="Westerberg I."/>
            <person name="Brannstrom I.O."/>
            <person name="Guillou S."/>
            <person name="Cros-Aarteil S."/>
            <person name="Calhoun S."/>
            <person name="Haridas S."/>
            <person name="Kuo A."/>
            <person name="Mondo S."/>
            <person name="Pangilinan J."/>
            <person name="Riley R."/>
            <person name="LaButti K."/>
            <person name="Andreopoulos B."/>
            <person name="Lipzen A."/>
            <person name="Chen C."/>
            <person name="Yan M."/>
            <person name="Daum C."/>
            <person name="Ng V."/>
            <person name="Clum A."/>
            <person name="Steindorff A."/>
            <person name="Ohm R.A."/>
            <person name="Martin F."/>
            <person name="Silar P."/>
            <person name="Natvig D.O."/>
            <person name="Lalanne C."/>
            <person name="Gautier V."/>
            <person name="Ament-Velasquez S.L."/>
            <person name="Kruys A."/>
            <person name="Hutchinson M.I."/>
            <person name="Powell A.J."/>
            <person name="Barry K."/>
            <person name="Miller A.N."/>
            <person name="Grigoriev I.V."/>
            <person name="Debuchy R."/>
            <person name="Gladieux P."/>
            <person name="Hiltunen Thoren M."/>
            <person name="Johannesson H."/>
        </authorList>
    </citation>
    <scope>NUCLEOTIDE SEQUENCE</scope>
    <source>
        <strain evidence="2">CBS 757.83</strain>
    </source>
</reference>
<organism evidence="2 3">
    <name type="scientific">Parathielavia hyrcaniae</name>
    <dbReference type="NCBI Taxonomy" id="113614"/>
    <lineage>
        <taxon>Eukaryota</taxon>
        <taxon>Fungi</taxon>
        <taxon>Dikarya</taxon>
        <taxon>Ascomycota</taxon>
        <taxon>Pezizomycotina</taxon>
        <taxon>Sordariomycetes</taxon>
        <taxon>Sordariomycetidae</taxon>
        <taxon>Sordariales</taxon>
        <taxon>Chaetomiaceae</taxon>
        <taxon>Parathielavia</taxon>
    </lineage>
</organism>
<evidence type="ECO:0008006" key="4">
    <source>
        <dbReference type="Google" id="ProtNLM"/>
    </source>
</evidence>
<comment type="caution">
    <text evidence="2">The sequence shown here is derived from an EMBL/GenBank/DDBJ whole genome shotgun (WGS) entry which is preliminary data.</text>
</comment>
<feature type="compositionally biased region" description="Pro residues" evidence="1">
    <location>
        <begin position="349"/>
        <end position="388"/>
    </location>
</feature>
<dbReference type="Gene3D" id="3.40.395.10">
    <property type="entry name" value="Adenoviral Proteinase, Chain A"/>
    <property type="match status" value="1"/>
</dbReference>
<reference evidence="2" key="2">
    <citation type="submission" date="2023-05" db="EMBL/GenBank/DDBJ databases">
        <authorList>
            <consortium name="Lawrence Berkeley National Laboratory"/>
            <person name="Steindorff A."/>
            <person name="Hensen N."/>
            <person name="Bonometti L."/>
            <person name="Westerberg I."/>
            <person name="Brannstrom I.O."/>
            <person name="Guillou S."/>
            <person name="Cros-Aarteil S."/>
            <person name="Calhoun S."/>
            <person name="Haridas S."/>
            <person name="Kuo A."/>
            <person name="Mondo S."/>
            <person name="Pangilinan J."/>
            <person name="Riley R."/>
            <person name="Labutti K."/>
            <person name="Andreopoulos B."/>
            <person name="Lipzen A."/>
            <person name="Chen C."/>
            <person name="Yanf M."/>
            <person name="Daum C."/>
            <person name="Ng V."/>
            <person name="Clum A."/>
            <person name="Ohm R."/>
            <person name="Martin F."/>
            <person name="Silar P."/>
            <person name="Natvig D."/>
            <person name="Lalanne C."/>
            <person name="Gautier V."/>
            <person name="Ament-Velasquez S.L."/>
            <person name="Kruys A."/>
            <person name="Hutchinson M.I."/>
            <person name="Powell A.J."/>
            <person name="Barry K."/>
            <person name="Miller A.N."/>
            <person name="Grigoriev I.V."/>
            <person name="Debuchy R."/>
            <person name="Gladieux P."/>
            <person name="Thoren M.H."/>
            <person name="Johannesson H."/>
        </authorList>
    </citation>
    <scope>NUCLEOTIDE SEQUENCE</scope>
    <source>
        <strain evidence="2">CBS 757.83</strain>
    </source>
</reference>
<evidence type="ECO:0000313" key="3">
    <source>
        <dbReference type="Proteomes" id="UP001305647"/>
    </source>
</evidence>
<protein>
    <recommendedName>
        <fullName evidence="4">Ubiquitin-like protease family profile domain-containing protein</fullName>
    </recommendedName>
</protein>
<feature type="region of interest" description="Disordered" evidence="1">
    <location>
        <begin position="329"/>
        <end position="453"/>
    </location>
</feature>
<dbReference type="AlphaFoldDB" id="A0AAN6T092"/>
<gene>
    <name evidence="2" type="ORF">N658DRAFT_539791</name>
</gene>
<evidence type="ECO:0000313" key="2">
    <source>
        <dbReference type="EMBL" id="KAK4099506.1"/>
    </source>
</evidence>
<dbReference type="SUPFAM" id="SSF54001">
    <property type="entry name" value="Cysteine proteinases"/>
    <property type="match status" value="1"/>
</dbReference>
<dbReference type="InterPro" id="IPR038765">
    <property type="entry name" value="Papain-like_cys_pep_sf"/>
</dbReference>
<feature type="compositionally biased region" description="Polar residues" evidence="1">
    <location>
        <begin position="414"/>
        <end position="423"/>
    </location>
</feature>